<feature type="compositionally biased region" description="Polar residues" evidence="1">
    <location>
        <begin position="14"/>
        <end position="24"/>
    </location>
</feature>
<organism evidence="2 3">
    <name type="scientific">Tothia fuscella</name>
    <dbReference type="NCBI Taxonomy" id="1048955"/>
    <lineage>
        <taxon>Eukaryota</taxon>
        <taxon>Fungi</taxon>
        <taxon>Dikarya</taxon>
        <taxon>Ascomycota</taxon>
        <taxon>Pezizomycotina</taxon>
        <taxon>Dothideomycetes</taxon>
        <taxon>Pleosporomycetidae</taxon>
        <taxon>Venturiales</taxon>
        <taxon>Cylindrosympodiaceae</taxon>
        <taxon>Tothia</taxon>
    </lineage>
</organism>
<protein>
    <submittedName>
        <fullName evidence="2">Uncharacterized protein</fullName>
    </submittedName>
</protein>
<gene>
    <name evidence="2" type="ORF">EJ08DRAFT_657411</name>
</gene>
<proteinExistence type="predicted"/>
<keyword evidence="3" id="KW-1185">Reference proteome</keyword>
<evidence type="ECO:0000256" key="1">
    <source>
        <dbReference type="SAM" id="MobiDB-lite"/>
    </source>
</evidence>
<feature type="region of interest" description="Disordered" evidence="1">
    <location>
        <begin position="1"/>
        <end position="62"/>
    </location>
</feature>
<dbReference type="EMBL" id="MU007017">
    <property type="protein sequence ID" value="KAF2434170.1"/>
    <property type="molecule type" value="Genomic_DNA"/>
</dbReference>
<dbReference type="AlphaFoldDB" id="A0A9P4NXE9"/>
<comment type="caution">
    <text evidence="2">The sequence shown here is derived from an EMBL/GenBank/DDBJ whole genome shotgun (WGS) entry which is preliminary data.</text>
</comment>
<evidence type="ECO:0000313" key="3">
    <source>
        <dbReference type="Proteomes" id="UP000800235"/>
    </source>
</evidence>
<name>A0A9P4NXE9_9PEZI</name>
<sequence>MPSSRRLDRHREGSSPSPHPITQIQRRDHSVASTPMSTASSDSGYFDPRPPPPYTSNSDSQTLQKCRDLANEMKDIVEKVAHAKGVLRSEDPEGDVHDVMVELLALLLGDSKEDVEKMDREWGDYIKRKEERKGEWILDAWKFPRLPSLPRATRKREC</sequence>
<evidence type="ECO:0000313" key="2">
    <source>
        <dbReference type="EMBL" id="KAF2434170.1"/>
    </source>
</evidence>
<feature type="compositionally biased region" description="Polar residues" evidence="1">
    <location>
        <begin position="31"/>
        <end position="43"/>
    </location>
</feature>
<feature type="compositionally biased region" description="Basic and acidic residues" evidence="1">
    <location>
        <begin position="1"/>
        <end position="13"/>
    </location>
</feature>
<dbReference type="Proteomes" id="UP000800235">
    <property type="component" value="Unassembled WGS sequence"/>
</dbReference>
<accession>A0A9P4NXE9</accession>
<reference evidence="2" key="1">
    <citation type="journal article" date="2020" name="Stud. Mycol.">
        <title>101 Dothideomycetes genomes: a test case for predicting lifestyles and emergence of pathogens.</title>
        <authorList>
            <person name="Haridas S."/>
            <person name="Albert R."/>
            <person name="Binder M."/>
            <person name="Bloem J."/>
            <person name="Labutti K."/>
            <person name="Salamov A."/>
            <person name="Andreopoulos B."/>
            <person name="Baker S."/>
            <person name="Barry K."/>
            <person name="Bills G."/>
            <person name="Bluhm B."/>
            <person name="Cannon C."/>
            <person name="Castanera R."/>
            <person name="Culley D."/>
            <person name="Daum C."/>
            <person name="Ezra D."/>
            <person name="Gonzalez J."/>
            <person name="Henrissat B."/>
            <person name="Kuo A."/>
            <person name="Liang C."/>
            <person name="Lipzen A."/>
            <person name="Lutzoni F."/>
            <person name="Magnuson J."/>
            <person name="Mondo S."/>
            <person name="Nolan M."/>
            <person name="Ohm R."/>
            <person name="Pangilinan J."/>
            <person name="Park H.-J."/>
            <person name="Ramirez L."/>
            <person name="Alfaro M."/>
            <person name="Sun H."/>
            <person name="Tritt A."/>
            <person name="Yoshinaga Y."/>
            <person name="Zwiers L.-H."/>
            <person name="Turgeon B."/>
            <person name="Goodwin S."/>
            <person name="Spatafora J."/>
            <person name="Crous P."/>
            <person name="Grigoriev I."/>
        </authorList>
    </citation>
    <scope>NUCLEOTIDE SEQUENCE</scope>
    <source>
        <strain evidence="2">CBS 130266</strain>
    </source>
</reference>